<proteinExistence type="predicted"/>
<sequence length="345" mass="38047">MYPEIQTDLKGKGRQMQDDSGLFLERLQTLFDKTLADLRSFAERESRPFEEIRDQVAKWFCKDLFSPATQPQGSLAERVSSILMATSQTLESLEDIAGLQSFFLVVNPSDPSDEGFLGGTVMGREFWRCHRGCGAAGAKLFQEQCMKAKETKPGELALPDIPLVNAPPKKKGPASSLKSEVYARVRDAIRAVSGVRNAEMKWTDHSKLDVYGIRVVGWPPSVPPQNPSTLSVAQNKEVLEALRNGRMYFERMAVLQDLPETSGSNQTDFKATPEDAMDISWAYRDPDEPAAKGSSPANDSGPETALNKVGAGERRSIDPTPSGSSIVPDTRMAENDLPQKRPRLE</sequence>
<accession>A0A4Y9YK61</accession>
<name>A0A4Y9YK61_9APHY</name>
<evidence type="ECO:0000256" key="1">
    <source>
        <dbReference type="SAM" id="MobiDB-lite"/>
    </source>
</evidence>
<dbReference type="AlphaFoldDB" id="A0A4Y9YK61"/>
<dbReference type="Proteomes" id="UP000298390">
    <property type="component" value="Unassembled WGS sequence"/>
</dbReference>
<evidence type="ECO:0000313" key="2">
    <source>
        <dbReference type="EMBL" id="TFY62093.1"/>
    </source>
</evidence>
<organism evidence="2 3">
    <name type="scientific">Rhodofomes roseus</name>
    <dbReference type="NCBI Taxonomy" id="34475"/>
    <lineage>
        <taxon>Eukaryota</taxon>
        <taxon>Fungi</taxon>
        <taxon>Dikarya</taxon>
        <taxon>Basidiomycota</taxon>
        <taxon>Agaricomycotina</taxon>
        <taxon>Agaricomycetes</taxon>
        <taxon>Polyporales</taxon>
        <taxon>Rhodofomes</taxon>
    </lineage>
</organism>
<reference evidence="2 3" key="1">
    <citation type="submission" date="2019-01" db="EMBL/GenBank/DDBJ databases">
        <title>Genome sequencing of the rare red list fungi Fomitopsis rosea.</title>
        <authorList>
            <person name="Buettner E."/>
            <person name="Kellner H."/>
        </authorList>
    </citation>
    <scope>NUCLEOTIDE SEQUENCE [LARGE SCALE GENOMIC DNA]</scope>
    <source>
        <strain evidence="2 3">DSM 105464</strain>
    </source>
</reference>
<comment type="caution">
    <text evidence="2">The sequence shown here is derived from an EMBL/GenBank/DDBJ whole genome shotgun (WGS) entry which is preliminary data.</text>
</comment>
<gene>
    <name evidence="2" type="ORF">EVJ58_g4080</name>
</gene>
<feature type="region of interest" description="Disordered" evidence="1">
    <location>
        <begin position="285"/>
        <end position="345"/>
    </location>
</feature>
<feature type="compositionally biased region" description="Basic and acidic residues" evidence="1">
    <location>
        <begin position="331"/>
        <end position="345"/>
    </location>
</feature>
<protein>
    <submittedName>
        <fullName evidence="2">Uncharacterized protein</fullName>
    </submittedName>
</protein>
<dbReference type="EMBL" id="SEKV01000181">
    <property type="protein sequence ID" value="TFY62093.1"/>
    <property type="molecule type" value="Genomic_DNA"/>
</dbReference>
<evidence type="ECO:0000313" key="3">
    <source>
        <dbReference type="Proteomes" id="UP000298390"/>
    </source>
</evidence>